<gene>
    <name evidence="1" type="ORF">P4447_07580</name>
</gene>
<reference evidence="1 2" key="1">
    <citation type="submission" date="2023-03" db="EMBL/GenBank/DDBJ databases">
        <title>Bacillus Genome Sequencing.</title>
        <authorList>
            <person name="Dunlap C."/>
        </authorList>
    </citation>
    <scope>NUCLEOTIDE SEQUENCE [LARGE SCALE GENOMIC DNA]</scope>
    <source>
        <strain evidence="1 2">B-14544</strain>
    </source>
</reference>
<evidence type="ECO:0000313" key="1">
    <source>
        <dbReference type="EMBL" id="MED3562313.1"/>
    </source>
</evidence>
<proteinExistence type="predicted"/>
<dbReference type="EMBL" id="JARMQG010000084">
    <property type="protein sequence ID" value="MED3562313.1"/>
    <property type="molecule type" value="Genomic_DNA"/>
</dbReference>
<dbReference type="Proteomes" id="UP001330749">
    <property type="component" value="Unassembled WGS sequence"/>
</dbReference>
<sequence>MNFIEAIREVENNNFIISCASGAVYNKGLLNPKRLSDTTYVVRSITTEKERKGEWKIFR</sequence>
<dbReference type="RefSeq" id="WP_327967218.1">
    <property type="nucleotide sequence ID" value="NZ_JARMQG010000084.1"/>
</dbReference>
<accession>A0ABU6N8D7</accession>
<evidence type="ECO:0000313" key="2">
    <source>
        <dbReference type="Proteomes" id="UP001330749"/>
    </source>
</evidence>
<organism evidence="1 2">
    <name type="scientific">Bacillus xiapuensis</name>
    <dbReference type="NCBI Taxonomy" id="2014075"/>
    <lineage>
        <taxon>Bacteria</taxon>
        <taxon>Bacillati</taxon>
        <taxon>Bacillota</taxon>
        <taxon>Bacilli</taxon>
        <taxon>Bacillales</taxon>
        <taxon>Bacillaceae</taxon>
        <taxon>Bacillus</taxon>
    </lineage>
</organism>
<comment type="caution">
    <text evidence="1">The sequence shown here is derived from an EMBL/GenBank/DDBJ whole genome shotgun (WGS) entry which is preliminary data.</text>
</comment>
<protein>
    <submittedName>
        <fullName evidence="1">Uncharacterized protein</fullName>
    </submittedName>
</protein>
<keyword evidence="2" id="KW-1185">Reference proteome</keyword>
<name>A0ABU6N8D7_9BACI</name>